<gene>
    <name evidence="1" type="ORF">DRB17_13385</name>
</gene>
<keyword evidence="2" id="KW-1185">Reference proteome</keyword>
<reference evidence="1 2" key="1">
    <citation type="submission" date="2018-07" db="EMBL/GenBank/DDBJ databases">
        <title>Venubactetium sediminum gen. nov., sp. nov., isolated from a marine solar saltern.</title>
        <authorList>
            <person name="Wang S."/>
        </authorList>
    </citation>
    <scope>NUCLEOTIDE SEQUENCE [LARGE SCALE GENOMIC DNA]</scope>
    <source>
        <strain evidence="1 2">WD2A32</strain>
    </source>
</reference>
<organism evidence="1 2">
    <name type="scientific">Ferruginivarius sediminum</name>
    <dbReference type="NCBI Taxonomy" id="2661937"/>
    <lineage>
        <taxon>Bacteria</taxon>
        <taxon>Pseudomonadati</taxon>
        <taxon>Pseudomonadota</taxon>
        <taxon>Alphaproteobacteria</taxon>
        <taxon>Rhodospirillales</taxon>
        <taxon>Rhodospirillaceae</taxon>
        <taxon>Ferruginivarius</taxon>
    </lineage>
</organism>
<evidence type="ECO:0000313" key="2">
    <source>
        <dbReference type="Proteomes" id="UP000253941"/>
    </source>
</evidence>
<evidence type="ECO:0000313" key="1">
    <source>
        <dbReference type="EMBL" id="RDD61462.1"/>
    </source>
</evidence>
<proteinExistence type="predicted"/>
<dbReference type="EMBL" id="QPMH01000012">
    <property type="protein sequence ID" value="RDD61462.1"/>
    <property type="molecule type" value="Genomic_DNA"/>
</dbReference>
<protein>
    <submittedName>
        <fullName evidence="1">Uncharacterized protein</fullName>
    </submittedName>
</protein>
<dbReference type="AlphaFoldDB" id="A0A369T9B4"/>
<dbReference type="RefSeq" id="WP_114582715.1">
    <property type="nucleotide sequence ID" value="NZ_QPMH01000012.1"/>
</dbReference>
<sequence length="79" mass="9034">MMTAEQPAIVRTFRVGKRTVTLSVETPRRGEVANMICEWSPDRPRRLSRKEWREYRRGRDAALADLAEAMGATVGVMEL</sequence>
<comment type="caution">
    <text evidence="1">The sequence shown here is derived from an EMBL/GenBank/DDBJ whole genome shotgun (WGS) entry which is preliminary data.</text>
</comment>
<name>A0A369T9B4_9PROT</name>
<dbReference type="Proteomes" id="UP000253941">
    <property type="component" value="Unassembled WGS sequence"/>
</dbReference>
<accession>A0A369T9B4</accession>